<feature type="transmembrane region" description="Helical" evidence="5">
    <location>
        <begin position="87"/>
        <end position="107"/>
    </location>
</feature>
<evidence type="ECO:0000256" key="3">
    <source>
        <dbReference type="ARBA" id="ARBA00022989"/>
    </source>
</evidence>
<feature type="domain" description="Integral membrane bound transporter" evidence="6">
    <location>
        <begin position="48"/>
        <end position="171"/>
    </location>
</feature>
<dbReference type="Proteomes" id="UP000266889">
    <property type="component" value="Unassembled WGS sequence"/>
</dbReference>
<evidence type="ECO:0000313" key="8">
    <source>
        <dbReference type="Proteomes" id="UP000266889"/>
    </source>
</evidence>
<evidence type="ECO:0000259" key="6">
    <source>
        <dbReference type="Pfam" id="PF13515"/>
    </source>
</evidence>
<keyword evidence="4 5" id="KW-0472">Membrane</keyword>
<reference evidence="7 8" key="1">
    <citation type="submission" date="2018-05" db="EMBL/GenBank/DDBJ databases">
        <title>Micromonospora from Atacama Desert.</title>
        <authorList>
            <person name="Carro L."/>
            <person name="Goodfellow M."/>
            <person name="Klenk H.-P."/>
        </authorList>
    </citation>
    <scope>NUCLEOTIDE SEQUENCE [LARGE SCALE GENOMIC DNA]</scope>
    <source>
        <strain evidence="7 8">LB32</strain>
    </source>
</reference>
<feature type="transmembrane region" description="Helical" evidence="5">
    <location>
        <begin position="158"/>
        <end position="178"/>
    </location>
</feature>
<evidence type="ECO:0000256" key="2">
    <source>
        <dbReference type="ARBA" id="ARBA00022692"/>
    </source>
</evidence>
<keyword evidence="2 5" id="KW-0812">Transmembrane</keyword>
<dbReference type="OrthoDB" id="5198202at2"/>
<proteinExistence type="predicted"/>
<feature type="transmembrane region" description="Helical" evidence="5">
    <location>
        <begin position="35"/>
        <end position="53"/>
    </location>
</feature>
<keyword evidence="3 5" id="KW-1133">Transmembrane helix</keyword>
<dbReference type="InterPro" id="IPR049453">
    <property type="entry name" value="Memb_transporter_dom"/>
</dbReference>
<evidence type="ECO:0000256" key="1">
    <source>
        <dbReference type="ARBA" id="ARBA00004141"/>
    </source>
</evidence>
<sequence length="380" mass="39782">MKTTAGATGGQTASGALRDRVAEAARAGHGRLRTYLIVALQAGVAAALAWLVAREVLGNHEPTFAPAAAVAVIAASLGNRAPRAVELVAGVVLGIGAGDLLISLFGTGPWQTGVIVFLATAAAVLIRGVGALMAQAGGTAVLVATLTPTAPDLELPRTINALVGGVAGLFVMLVLLPINPIRTIRRTAEPALDLFAREMTASAQALAEADSERAKAVLDRMRDADPQLQQLTEVTTAAEEVVRLSPVRWRRRRVIRAYRAGAAHMERAFRNSRGLVRRIVTTLRDGEPVPAGLPAAVEHLGEAVRLLNREFLAAQEPVQARARALRAVSEAGGACRQGLGFSGTIVVAQLRTAANDLLRATGVPRDEARRLVREAAAADR</sequence>
<protein>
    <submittedName>
        <fullName evidence="7">FUSC family protein</fullName>
    </submittedName>
</protein>
<name>A0A3N9XFG6_9ACTN</name>
<dbReference type="GO" id="GO:0016020">
    <property type="term" value="C:membrane"/>
    <property type="evidence" value="ECO:0007669"/>
    <property type="project" value="UniProtKB-SubCell"/>
</dbReference>
<organism evidence="7 8">
    <name type="scientific">Micromonospora arida</name>
    <dbReference type="NCBI Taxonomy" id="2203715"/>
    <lineage>
        <taxon>Bacteria</taxon>
        <taxon>Bacillati</taxon>
        <taxon>Actinomycetota</taxon>
        <taxon>Actinomycetes</taxon>
        <taxon>Micromonosporales</taxon>
        <taxon>Micromonosporaceae</taxon>
        <taxon>Micromonospora</taxon>
    </lineage>
</organism>
<comment type="subcellular location">
    <subcellularLocation>
        <location evidence="1">Membrane</location>
        <topology evidence="1">Multi-pass membrane protein</topology>
    </subcellularLocation>
</comment>
<accession>A0A3N9XFG6</accession>
<dbReference type="Pfam" id="PF13515">
    <property type="entry name" value="FUSC_2"/>
    <property type="match status" value="1"/>
</dbReference>
<dbReference type="EMBL" id="QGSY01000134">
    <property type="protein sequence ID" value="RQX11639.1"/>
    <property type="molecule type" value="Genomic_DNA"/>
</dbReference>
<dbReference type="AlphaFoldDB" id="A0A3N9XFG6"/>
<evidence type="ECO:0000256" key="5">
    <source>
        <dbReference type="SAM" id="Phobius"/>
    </source>
</evidence>
<comment type="caution">
    <text evidence="7">The sequence shown here is derived from an EMBL/GenBank/DDBJ whole genome shotgun (WGS) entry which is preliminary data.</text>
</comment>
<feature type="transmembrane region" description="Helical" evidence="5">
    <location>
        <begin position="114"/>
        <end position="138"/>
    </location>
</feature>
<evidence type="ECO:0000313" key="7">
    <source>
        <dbReference type="EMBL" id="RQX11639.1"/>
    </source>
</evidence>
<gene>
    <name evidence="7" type="ORF">DLJ58_07955</name>
</gene>
<dbReference type="RefSeq" id="WP_124854559.1">
    <property type="nucleotide sequence ID" value="NZ_JBNCOC010000008.1"/>
</dbReference>
<evidence type="ECO:0000256" key="4">
    <source>
        <dbReference type="ARBA" id="ARBA00023136"/>
    </source>
</evidence>
<keyword evidence="8" id="KW-1185">Reference proteome</keyword>